<sequence length="176" mass="18720">MCEGCAVKHATSKDIGFGTLDCDCDLEPNCLEHRKPVLEGLHNSLVAFSKKHRTKKRRGAHDQPSDGCPATKCPACCKNTPPPVGTHFAYMCVACSGAVVLPPPADAHAWQTGRPGQLQGFIAALGRPSSHANLERRKRVAADDDATQHLAAPKRRELEAEGKARAGGEAPVRPGS</sequence>
<protein>
    <submittedName>
        <fullName evidence="1">Uncharacterized protein</fullName>
    </submittedName>
</protein>
<organism evidence="1 2">
    <name type="scientific">Neofusicoccum parvum</name>
    <dbReference type="NCBI Taxonomy" id="310453"/>
    <lineage>
        <taxon>Eukaryota</taxon>
        <taxon>Fungi</taxon>
        <taxon>Dikarya</taxon>
        <taxon>Ascomycota</taxon>
        <taxon>Pezizomycotina</taxon>
        <taxon>Dothideomycetes</taxon>
        <taxon>Dothideomycetes incertae sedis</taxon>
        <taxon>Botryosphaeriales</taxon>
        <taxon>Botryosphaeriaceae</taxon>
        <taxon>Neofusicoccum</taxon>
    </lineage>
</organism>
<dbReference type="Proteomes" id="UP001165186">
    <property type="component" value="Unassembled WGS sequence"/>
</dbReference>
<keyword evidence="2" id="KW-1185">Reference proteome</keyword>
<comment type="caution">
    <text evidence="1">The sequence shown here is derived from an EMBL/GenBank/DDBJ whole genome shotgun (WGS) entry which is preliminary data.</text>
</comment>
<proteinExistence type="predicted"/>
<evidence type="ECO:0000313" key="1">
    <source>
        <dbReference type="EMBL" id="GME23361.1"/>
    </source>
</evidence>
<evidence type="ECO:0000313" key="2">
    <source>
        <dbReference type="Proteomes" id="UP001165186"/>
    </source>
</evidence>
<accession>A0ACB5RS88</accession>
<dbReference type="EMBL" id="BSXG01000006">
    <property type="protein sequence ID" value="GME23361.1"/>
    <property type="molecule type" value="Genomic_DNA"/>
</dbReference>
<gene>
    <name evidence="1" type="primary">g5846</name>
    <name evidence="1" type="ORF">NpPPO83_00005846</name>
</gene>
<name>A0ACB5RS88_9PEZI</name>
<reference evidence="1" key="1">
    <citation type="submission" date="2024-09" db="EMBL/GenBank/DDBJ databases">
        <title>Draft Genome Sequences of Neofusicoccum parvum.</title>
        <authorList>
            <person name="Ashida A."/>
            <person name="Camagna M."/>
            <person name="Tanaka A."/>
            <person name="Takemoto D."/>
        </authorList>
    </citation>
    <scope>NUCLEOTIDE SEQUENCE</scope>
    <source>
        <strain evidence="1">PPO83</strain>
    </source>
</reference>